<dbReference type="EMBL" id="CABDUW010000598">
    <property type="protein sequence ID" value="VTJ71912.1"/>
    <property type="molecule type" value="Genomic_DNA"/>
</dbReference>
<organism evidence="2 3">
    <name type="scientific">Marmota monax</name>
    <name type="common">Woodchuck</name>
    <dbReference type="NCBI Taxonomy" id="9995"/>
    <lineage>
        <taxon>Eukaryota</taxon>
        <taxon>Metazoa</taxon>
        <taxon>Chordata</taxon>
        <taxon>Craniata</taxon>
        <taxon>Vertebrata</taxon>
        <taxon>Euteleostomi</taxon>
        <taxon>Mammalia</taxon>
        <taxon>Eutheria</taxon>
        <taxon>Euarchontoglires</taxon>
        <taxon>Glires</taxon>
        <taxon>Rodentia</taxon>
        <taxon>Sciuromorpha</taxon>
        <taxon>Sciuridae</taxon>
        <taxon>Xerinae</taxon>
        <taxon>Marmotini</taxon>
        <taxon>Marmota</taxon>
    </lineage>
</organism>
<feature type="non-terminal residue" evidence="2">
    <location>
        <position position="1"/>
    </location>
</feature>
<reference evidence="2" key="1">
    <citation type="submission" date="2019-04" db="EMBL/GenBank/DDBJ databases">
        <authorList>
            <person name="Alioto T."/>
            <person name="Alioto T."/>
        </authorList>
    </citation>
    <scope>NUCLEOTIDE SEQUENCE [LARGE SCALE GENOMIC DNA]</scope>
</reference>
<evidence type="ECO:0000313" key="3">
    <source>
        <dbReference type="Proteomes" id="UP000335636"/>
    </source>
</evidence>
<name>A0A5E4BTF4_MARMO</name>
<feature type="non-terminal residue" evidence="2">
    <location>
        <position position="58"/>
    </location>
</feature>
<dbReference type="AlphaFoldDB" id="A0A5E4BTF4"/>
<proteinExistence type="predicted"/>
<protein>
    <submittedName>
        <fullName evidence="2">Uncharacterized protein</fullName>
    </submittedName>
</protein>
<gene>
    <name evidence="2" type="ORF">MONAX_5E043454</name>
</gene>
<feature type="region of interest" description="Disordered" evidence="1">
    <location>
        <begin position="29"/>
        <end position="58"/>
    </location>
</feature>
<accession>A0A5E4BTF4</accession>
<evidence type="ECO:0000256" key="1">
    <source>
        <dbReference type="SAM" id="MobiDB-lite"/>
    </source>
</evidence>
<comment type="caution">
    <text evidence="2">The sequence shown here is derived from an EMBL/GenBank/DDBJ whole genome shotgun (WGS) entry which is preliminary data.</text>
</comment>
<sequence>NHRPLAGRPLPRAALDLRERACGCIKGARSLPPEQVSRPRTNPRAAAQLGSSPEIDTP</sequence>
<keyword evidence="3" id="KW-1185">Reference proteome</keyword>
<dbReference type="Proteomes" id="UP000335636">
    <property type="component" value="Unassembled WGS sequence"/>
</dbReference>
<evidence type="ECO:0000313" key="2">
    <source>
        <dbReference type="EMBL" id="VTJ71912.1"/>
    </source>
</evidence>